<protein>
    <submittedName>
        <fullName evidence="7">Uncharacterized protein</fullName>
    </submittedName>
</protein>
<dbReference type="PANTHER" id="PTHR15549">
    <property type="entry name" value="PAIRED IMMUNOGLOBULIN-LIKE TYPE 2 RECEPTOR"/>
    <property type="match status" value="1"/>
</dbReference>
<dbReference type="InterPro" id="IPR051694">
    <property type="entry name" value="Immunoregulatory_rcpt-like"/>
</dbReference>
<evidence type="ECO:0000256" key="1">
    <source>
        <dbReference type="ARBA" id="ARBA00004167"/>
    </source>
</evidence>
<evidence type="ECO:0000313" key="7">
    <source>
        <dbReference type="EMBL" id="KAJ9664623.1"/>
    </source>
</evidence>
<dbReference type="Proteomes" id="UP001172684">
    <property type="component" value="Unassembled WGS sequence"/>
</dbReference>
<feature type="compositionally biased region" description="Basic and acidic residues" evidence="5">
    <location>
        <begin position="519"/>
        <end position="531"/>
    </location>
</feature>
<accession>A0ABQ9NTW9</accession>
<keyword evidence="3 6" id="KW-1133">Transmembrane helix</keyword>
<dbReference type="PANTHER" id="PTHR15549:SF26">
    <property type="entry name" value="AXIAL BUDDING PATTERN PROTEIN 2-RELATED"/>
    <property type="match status" value="1"/>
</dbReference>
<dbReference type="EMBL" id="JAPDRL010000036">
    <property type="protein sequence ID" value="KAJ9664623.1"/>
    <property type="molecule type" value="Genomic_DNA"/>
</dbReference>
<organism evidence="7 8">
    <name type="scientific">Coniosporium apollinis</name>
    <dbReference type="NCBI Taxonomy" id="61459"/>
    <lineage>
        <taxon>Eukaryota</taxon>
        <taxon>Fungi</taxon>
        <taxon>Dikarya</taxon>
        <taxon>Ascomycota</taxon>
        <taxon>Pezizomycotina</taxon>
        <taxon>Dothideomycetes</taxon>
        <taxon>Dothideomycetes incertae sedis</taxon>
        <taxon>Coniosporium</taxon>
    </lineage>
</organism>
<feature type="region of interest" description="Disordered" evidence="5">
    <location>
        <begin position="191"/>
        <end position="273"/>
    </location>
</feature>
<comment type="caution">
    <text evidence="7">The sequence shown here is derived from an EMBL/GenBank/DDBJ whole genome shotgun (WGS) entry which is preliminary data.</text>
</comment>
<gene>
    <name evidence="7" type="ORF">H2201_005135</name>
</gene>
<feature type="compositionally biased region" description="Basic and acidic residues" evidence="5">
    <location>
        <begin position="538"/>
        <end position="550"/>
    </location>
</feature>
<feature type="transmembrane region" description="Helical" evidence="6">
    <location>
        <begin position="106"/>
        <end position="130"/>
    </location>
</feature>
<evidence type="ECO:0000256" key="2">
    <source>
        <dbReference type="ARBA" id="ARBA00022692"/>
    </source>
</evidence>
<feature type="compositionally biased region" description="Polar residues" evidence="5">
    <location>
        <begin position="250"/>
        <end position="273"/>
    </location>
</feature>
<feature type="region of interest" description="Disordered" evidence="5">
    <location>
        <begin position="296"/>
        <end position="318"/>
    </location>
</feature>
<sequence>MATTNALDNLLSDAVSLFTAATSVLAPVYTEVASDVNSILSEAATRTSSSSTPTRTSSSSSSTLSTTTSSSSSTTSSSATSTSATAAPATTSAAAAAAPSSGPNKLAIILGSVLGALLLLTLLALLWFCLRRRRRRRTAGSQITSASTSASVEAWRANAEAAQPQYPLLHDHHDHIGPAPPPVMVTAPQMTQTKGPTVSDHPIFAPSRRTSPPQRRVSPPEETFNTWHPAAHANPFTPVPPPPRRGSDSPMRNSSPFRTATTTGGPTNFSQPITTTAYAQPSAYAAYANPQADYSEAEDYFPPQPPPQHLVSPIDRDSTVSPNLNDVFIPGTVPLVPGAGGRDRDIGAHTDVYGGGLSELHGSGAASELHGISSPIASSGVYATSGPADQGTGLSGTGRRRSSTNIAATAAAAGVAAAGLSGTETRTAADRDSYARSFDEQRSSFDEQGRRFSVPRKPLPAIATSAPAPAHLSRDASGGSDDTLIVERPHPLRRDGTPPEVPSRSPRRTRFSDVTEYDDGTRKSLSDLRVELEEEEREERRRGREGRGSRGSESGNWAFGRAY</sequence>
<evidence type="ECO:0000256" key="5">
    <source>
        <dbReference type="SAM" id="MobiDB-lite"/>
    </source>
</evidence>
<feature type="region of interest" description="Disordered" evidence="5">
    <location>
        <begin position="43"/>
        <end position="86"/>
    </location>
</feature>
<feature type="compositionally biased region" description="Basic and acidic residues" evidence="5">
    <location>
        <begin position="485"/>
        <end position="497"/>
    </location>
</feature>
<evidence type="ECO:0000256" key="6">
    <source>
        <dbReference type="SAM" id="Phobius"/>
    </source>
</evidence>
<keyword evidence="8" id="KW-1185">Reference proteome</keyword>
<reference evidence="7" key="1">
    <citation type="submission" date="2022-10" db="EMBL/GenBank/DDBJ databases">
        <title>Culturing micro-colonial fungi from biological soil crusts in the Mojave desert and describing Neophaeococcomyces mojavensis, and introducing the new genera and species Taxawa tesnikishii.</title>
        <authorList>
            <person name="Kurbessoian T."/>
            <person name="Stajich J.E."/>
        </authorList>
    </citation>
    <scope>NUCLEOTIDE SEQUENCE</scope>
    <source>
        <strain evidence="7">TK_1</strain>
    </source>
</reference>
<evidence type="ECO:0000256" key="4">
    <source>
        <dbReference type="ARBA" id="ARBA00023136"/>
    </source>
</evidence>
<keyword evidence="4 6" id="KW-0472">Membrane</keyword>
<keyword evidence="2 6" id="KW-0812">Transmembrane</keyword>
<feature type="compositionally biased region" description="Basic and acidic residues" evidence="5">
    <location>
        <begin position="427"/>
        <end position="450"/>
    </location>
</feature>
<feature type="region of interest" description="Disordered" evidence="5">
    <location>
        <begin position="383"/>
        <end position="402"/>
    </location>
</feature>
<name>A0ABQ9NTW9_9PEZI</name>
<evidence type="ECO:0000313" key="8">
    <source>
        <dbReference type="Proteomes" id="UP001172684"/>
    </source>
</evidence>
<feature type="region of interest" description="Disordered" evidence="5">
    <location>
        <begin position="415"/>
        <end position="563"/>
    </location>
</feature>
<evidence type="ECO:0000256" key="3">
    <source>
        <dbReference type="ARBA" id="ARBA00022989"/>
    </source>
</evidence>
<proteinExistence type="predicted"/>
<comment type="subcellular location">
    <subcellularLocation>
        <location evidence="1">Membrane</location>
        <topology evidence="1">Single-pass membrane protein</topology>
    </subcellularLocation>
</comment>